<feature type="compositionally biased region" description="Polar residues" evidence="6">
    <location>
        <begin position="14"/>
        <end position="23"/>
    </location>
</feature>
<dbReference type="InterPro" id="IPR001356">
    <property type="entry name" value="HD"/>
</dbReference>
<proteinExistence type="predicted"/>
<dbReference type="InterPro" id="IPR042917">
    <property type="entry name" value="MIXL1"/>
</dbReference>
<dbReference type="EMBL" id="KV922466">
    <property type="protein sequence ID" value="PIN99500.1"/>
    <property type="molecule type" value="Genomic_DNA"/>
</dbReference>
<dbReference type="InterPro" id="IPR017970">
    <property type="entry name" value="Homeobox_CS"/>
</dbReference>
<dbReference type="SUPFAM" id="SSF46689">
    <property type="entry name" value="Homeodomain-like"/>
    <property type="match status" value="1"/>
</dbReference>
<dbReference type="Pfam" id="PF00046">
    <property type="entry name" value="Homeodomain"/>
    <property type="match status" value="1"/>
</dbReference>
<sequence length="390" mass="44269">MGQDVVKSYYKRGSGSTQHPESSYTVSYHKERIWLTKTRRTGMAGYSQETGPYFPSYFPTGQMGYSGSQTPLMRASVVPLQKKDFQQPSVKEHVLAPTNSELRAAQTAPSKNVSSQPQASDTAVCQRRKRTVYNQAQLDSLERYFKTNMYPDIHHREQLAKQMCLPESRIQVWFQNRRAKARRKGVKSTNSLAEEPYSSSLDDNKYMYSSTPTPHVHQQQILNCQEEVQPMGNPQQEYLQHSEILGYPQYSCQVSKVYQQTMASNLPTGSQQHYYNHINPVMGFNNQGLDLSRGQFQANMNYTMDYSNVLPNKTTSPDMSVNFPTIPVSAAPDTCFGLNSFPTQAHYPMPAVQNKLFKHRSPISDSGVSERSTEYGSDWDEELTAVLNSL</sequence>
<dbReference type="GO" id="GO:0001228">
    <property type="term" value="F:DNA-binding transcription activator activity, RNA polymerase II-specific"/>
    <property type="evidence" value="ECO:0007669"/>
    <property type="project" value="InterPro"/>
</dbReference>
<dbReference type="OrthoDB" id="6159439at2759"/>
<feature type="compositionally biased region" description="Polar residues" evidence="6">
    <location>
        <begin position="104"/>
        <end position="123"/>
    </location>
</feature>
<feature type="domain" description="Homeobox" evidence="7">
    <location>
        <begin position="124"/>
        <end position="184"/>
    </location>
</feature>
<gene>
    <name evidence="8" type="ORF">AB205_0137710</name>
</gene>
<dbReference type="SMART" id="SM00389">
    <property type="entry name" value="HOX"/>
    <property type="match status" value="1"/>
</dbReference>
<organism evidence="8 9">
    <name type="scientific">Aquarana catesbeiana</name>
    <name type="common">American bullfrog</name>
    <name type="synonym">Rana catesbeiana</name>
    <dbReference type="NCBI Taxonomy" id="8400"/>
    <lineage>
        <taxon>Eukaryota</taxon>
        <taxon>Metazoa</taxon>
        <taxon>Chordata</taxon>
        <taxon>Craniata</taxon>
        <taxon>Vertebrata</taxon>
        <taxon>Euteleostomi</taxon>
        <taxon>Amphibia</taxon>
        <taxon>Batrachia</taxon>
        <taxon>Anura</taxon>
        <taxon>Neobatrachia</taxon>
        <taxon>Ranoidea</taxon>
        <taxon>Ranidae</taxon>
        <taxon>Aquarana</taxon>
    </lineage>
</organism>
<evidence type="ECO:0000259" key="7">
    <source>
        <dbReference type="PROSITE" id="PS50071"/>
    </source>
</evidence>
<feature type="DNA-binding region" description="Homeobox" evidence="4">
    <location>
        <begin position="126"/>
        <end position="185"/>
    </location>
</feature>
<dbReference type="PROSITE" id="PS50071">
    <property type="entry name" value="HOMEOBOX_2"/>
    <property type="match status" value="1"/>
</dbReference>
<evidence type="ECO:0000256" key="1">
    <source>
        <dbReference type="ARBA" id="ARBA00023125"/>
    </source>
</evidence>
<dbReference type="GO" id="GO:0005634">
    <property type="term" value="C:nucleus"/>
    <property type="evidence" value="ECO:0007669"/>
    <property type="project" value="UniProtKB-SubCell"/>
</dbReference>
<dbReference type="PANTHER" id="PTHR47656">
    <property type="entry name" value="HOMEOBOX PROTEIN MIXL"/>
    <property type="match status" value="1"/>
</dbReference>
<dbReference type="GO" id="GO:0002244">
    <property type="term" value="P:hematopoietic progenitor cell differentiation"/>
    <property type="evidence" value="ECO:0007669"/>
    <property type="project" value="InterPro"/>
</dbReference>
<keyword evidence="2 4" id="KW-0371">Homeobox</keyword>
<dbReference type="Gene3D" id="1.10.10.60">
    <property type="entry name" value="Homeodomain-like"/>
    <property type="match status" value="1"/>
</dbReference>
<keyword evidence="9" id="KW-1185">Reference proteome</keyword>
<dbReference type="GO" id="GO:0007492">
    <property type="term" value="P:endoderm development"/>
    <property type="evidence" value="ECO:0007669"/>
    <property type="project" value="InterPro"/>
</dbReference>
<feature type="region of interest" description="Disordered" evidence="6">
    <location>
        <begin position="104"/>
        <end position="127"/>
    </location>
</feature>
<reference evidence="9" key="1">
    <citation type="journal article" date="2017" name="Nat. Commun.">
        <title>The North American bullfrog draft genome provides insight into hormonal regulation of long noncoding RNA.</title>
        <authorList>
            <person name="Hammond S.A."/>
            <person name="Warren R.L."/>
            <person name="Vandervalk B.P."/>
            <person name="Kucuk E."/>
            <person name="Khan H."/>
            <person name="Gibb E.A."/>
            <person name="Pandoh P."/>
            <person name="Kirk H."/>
            <person name="Zhao Y."/>
            <person name="Jones M."/>
            <person name="Mungall A.J."/>
            <person name="Coope R."/>
            <person name="Pleasance S."/>
            <person name="Moore R.A."/>
            <person name="Holt R.A."/>
            <person name="Round J.M."/>
            <person name="Ohora S."/>
            <person name="Walle B.V."/>
            <person name="Veldhoen N."/>
            <person name="Helbing C.C."/>
            <person name="Birol I."/>
        </authorList>
    </citation>
    <scope>NUCLEOTIDE SEQUENCE [LARGE SCALE GENOMIC DNA]</scope>
</reference>
<protein>
    <recommendedName>
        <fullName evidence="7">Homeobox domain-containing protein</fullName>
    </recommendedName>
</protein>
<dbReference type="GO" id="GO:0003677">
    <property type="term" value="F:DNA binding"/>
    <property type="evidence" value="ECO:0007669"/>
    <property type="project" value="UniProtKB-UniRule"/>
</dbReference>
<accession>A0A2G9P9C3</accession>
<dbReference type="PANTHER" id="PTHR47656:SF1">
    <property type="entry name" value="HOMEOBOX PROTEIN MIXL1"/>
    <property type="match status" value="1"/>
</dbReference>
<dbReference type="PROSITE" id="PS00027">
    <property type="entry name" value="HOMEOBOX_1"/>
    <property type="match status" value="1"/>
</dbReference>
<dbReference type="InterPro" id="IPR009057">
    <property type="entry name" value="Homeodomain-like_sf"/>
</dbReference>
<evidence type="ECO:0000256" key="5">
    <source>
        <dbReference type="RuleBase" id="RU000682"/>
    </source>
</evidence>
<name>A0A2G9P9C3_AQUCT</name>
<evidence type="ECO:0000256" key="4">
    <source>
        <dbReference type="PROSITE-ProRule" id="PRU00108"/>
    </source>
</evidence>
<keyword evidence="3 4" id="KW-0539">Nucleus</keyword>
<comment type="subcellular location">
    <subcellularLocation>
        <location evidence="4 5">Nucleus</location>
    </subcellularLocation>
</comment>
<evidence type="ECO:0000313" key="8">
    <source>
        <dbReference type="EMBL" id="PIN99500.1"/>
    </source>
</evidence>
<feature type="region of interest" description="Disordered" evidence="6">
    <location>
        <begin position="1"/>
        <end position="23"/>
    </location>
</feature>
<evidence type="ECO:0000313" key="9">
    <source>
        <dbReference type="Proteomes" id="UP000228934"/>
    </source>
</evidence>
<dbReference type="CDD" id="cd00086">
    <property type="entry name" value="homeodomain"/>
    <property type="match status" value="1"/>
</dbReference>
<evidence type="ECO:0000256" key="3">
    <source>
        <dbReference type="ARBA" id="ARBA00023242"/>
    </source>
</evidence>
<keyword evidence="1 4" id="KW-0238">DNA-binding</keyword>
<dbReference type="Proteomes" id="UP000228934">
    <property type="component" value="Unassembled WGS sequence"/>
</dbReference>
<dbReference type="AlphaFoldDB" id="A0A2G9P9C3"/>
<evidence type="ECO:0000256" key="6">
    <source>
        <dbReference type="SAM" id="MobiDB-lite"/>
    </source>
</evidence>
<evidence type="ECO:0000256" key="2">
    <source>
        <dbReference type="ARBA" id="ARBA00023155"/>
    </source>
</evidence>